<keyword evidence="2" id="KW-0012">Acyltransferase</keyword>
<dbReference type="PROSITE" id="PS51186">
    <property type="entry name" value="GNAT"/>
    <property type="match status" value="1"/>
</dbReference>
<evidence type="ECO:0000259" key="3">
    <source>
        <dbReference type="PROSITE" id="PS51186"/>
    </source>
</evidence>
<organism evidence="4 5">
    <name type="scientific">Sphingobium yanoikuyae</name>
    <name type="common">Sphingomonas yanoikuyae</name>
    <dbReference type="NCBI Taxonomy" id="13690"/>
    <lineage>
        <taxon>Bacteria</taxon>
        <taxon>Pseudomonadati</taxon>
        <taxon>Pseudomonadota</taxon>
        <taxon>Alphaproteobacteria</taxon>
        <taxon>Sphingomonadales</taxon>
        <taxon>Sphingomonadaceae</taxon>
        <taxon>Sphingobium</taxon>
    </lineage>
</organism>
<dbReference type="Gene3D" id="3.40.630.30">
    <property type="match status" value="1"/>
</dbReference>
<dbReference type="InterPro" id="IPR051016">
    <property type="entry name" value="Diverse_Substrate_AcTransf"/>
</dbReference>
<evidence type="ECO:0000256" key="2">
    <source>
        <dbReference type="ARBA" id="ARBA00023315"/>
    </source>
</evidence>
<evidence type="ECO:0000313" key="4">
    <source>
        <dbReference type="EMBL" id="AYO77029.1"/>
    </source>
</evidence>
<dbReference type="AlphaFoldDB" id="A0A3G2UWE2"/>
<dbReference type="GO" id="GO:0008080">
    <property type="term" value="F:N-acetyltransferase activity"/>
    <property type="evidence" value="ECO:0007669"/>
    <property type="project" value="TreeGrafter"/>
</dbReference>
<keyword evidence="1 4" id="KW-0808">Transferase</keyword>
<gene>
    <name evidence="4" type="ORF">EBF16_08805</name>
</gene>
<protein>
    <submittedName>
        <fullName evidence="4">GNAT family N-acetyltransferase</fullName>
    </submittedName>
</protein>
<dbReference type="InterPro" id="IPR016181">
    <property type="entry name" value="Acyl_CoA_acyltransferase"/>
</dbReference>
<accession>A0A3G2UWE2</accession>
<dbReference type="EMBL" id="CP033230">
    <property type="protein sequence ID" value="AYO77029.1"/>
    <property type="molecule type" value="Genomic_DNA"/>
</dbReference>
<dbReference type="PANTHER" id="PTHR10545:SF42">
    <property type="entry name" value="ACETYLTRANSFERASE"/>
    <property type="match status" value="1"/>
</dbReference>
<evidence type="ECO:0000256" key="1">
    <source>
        <dbReference type="ARBA" id="ARBA00022679"/>
    </source>
</evidence>
<dbReference type="PANTHER" id="PTHR10545">
    <property type="entry name" value="DIAMINE N-ACETYLTRANSFERASE"/>
    <property type="match status" value="1"/>
</dbReference>
<sequence length="152" mass="17517">MTEPVVTPILARPRPQDRGAWSSLWEGYQIFYEVAIAPDVSDLTWARILDPAEPVNGLLAWLDGQAIGLVHFIWHRSTWTDGDYCYLQDLYVGDRFRGLGVGRRLIQAVYEAASARNCSRVHWLTHQDNQDAMLLYDRIAHRSGFVQYRKIL</sequence>
<dbReference type="Pfam" id="PF00583">
    <property type="entry name" value="Acetyltransf_1"/>
    <property type="match status" value="1"/>
</dbReference>
<dbReference type="Proteomes" id="UP000280708">
    <property type="component" value="Chromosome"/>
</dbReference>
<evidence type="ECO:0000313" key="5">
    <source>
        <dbReference type="Proteomes" id="UP000280708"/>
    </source>
</evidence>
<dbReference type="InterPro" id="IPR000182">
    <property type="entry name" value="GNAT_dom"/>
</dbReference>
<dbReference type="SUPFAM" id="SSF55729">
    <property type="entry name" value="Acyl-CoA N-acyltransferases (Nat)"/>
    <property type="match status" value="1"/>
</dbReference>
<reference evidence="4 5" key="1">
    <citation type="submission" date="2018-10" db="EMBL/GenBank/DDBJ databases">
        <title>Characterization and genome analysis of a novel bacterium Sphingobium yanoikuyae SJTF8 capable of degrading PAHs.</title>
        <authorList>
            <person name="Yin C."/>
            <person name="Xiong W."/>
            <person name="Liang R."/>
        </authorList>
    </citation>
    <scope>NUCLEOTIDE SEQUENCE [LARGE SCALE GENOMIC DNA]</scope>
    <source>
        <strain evidence="4 5">SJTF8</strain>
    </source>
</reference>
<name>A0A3G2UWE2_SPHYA</name>
<feature type="domain" description="N-acetyltransferase" evidence="3">
    <location>
        <begin position="9"/>
        <end position="152"/>
    </location>
</feature>
<dbReference type="CDD" id="cd04301">
    <property type="entry name" value="NAT_SF"/>
    <property type="match status" value="1"/>
</dbReference>
<proteinExistence type="predicted"/>